<sequence>MMVAGAPPHSRESAGAPPALDCSSSPTNASATSSDSAASSTRSAPTLSTVDLASIFLKQSMMKQELPSYNMFTDPVALLTLSQMLSGGAAAAA</sequence>
<gene>
    <name evidence="2" type="ORF">PFISCL1PPCAC_12321</name>
</gene>
<protein>
    <submittedName>
        <fullName evidence="2">Uncharacterized protein</fullName>
    </submittedName>
</protein>
<accession>A0AAV5VTD1</accession>
<name>A0AAV5VTD1_9BILA</name>
<evidence type="ECO:0000313" key="2">
    <source>
        <dbReference type="EMBL" id="GMT21024.1"/>
    </source>
</evidence>
<organism evidence="2 3">
    <name type="scientific">Pristionchus fissidentatus</name>
    <dbReference type="NCBI Taxonomy" id="1538716"/>
    <lineage>
        <taxon>Eukaryota</taxon>
        <taxon>Metazoa</taxon>
        <taxon>Ecdysozoa</taxon>
        <taxon>Nematoda</taxon>
        <taxon>Chromadorea</taxon>
        <taxon>Rhabditida</taxon>
        <taxon>Rhabditina</taxon>
        <taxon>Diplogasteromorpha</taxon>
        <taxon>Diplogasteroidea</taxon>
        <taxon>Neodiplogasteridae</taxon>
        <taxon>Pristionchus</taxon>
    </lineage>
</organism>
<dbReference type="Proteomes" id="UP001432322">
    <property type="component" value="Unassembled WGS sequence"/>
</dbReference>
<proteinExistence type="predicted"/>
<dbReference type="EMBL" id="BTSY01000003">
    <property type="protein sequence ID" value="GMT21024.1"/>
    <property type="molecule type" value="Genomic_DNA"/>
</dbReference>
<feature type="compositionally biased region" description="Low complexity" evidence="1">
    <location>
        <begin position="23"/>
        <end position="45"/>
    </location>
</feature>
<evidence type="ECO:0000313" key="3">
    <source>
        <dbReference type="Proteomes" id="UP001432322"/>
    </source>
</evidence>
<reference evidence="2" key="1">
    <citation type="submission" date="2023-10" db="EMBL/GenBank/DDBJ databases">
        <title>Genome assembly of Pristionchus species.</title>
        <authorList>
            <person name="Yoshida K."/>
            <person name="Sommer R.J."/>
        </authorList>
    </citation>
    <scope>NUCLEOTIDE SEQUENCE</scope>
    <source>
        <strain evidence="2">RS5133</strain>
    </source>
</reference>
<comment type="caution">
    <text evidence="2">The sequence shown here is derived from an EMBL/GenBank/DDBJ whole genome shotgun (WGS) entry which is preliminary data.</text>
</comment>
<feature type="region of interest" description="Disordered" evidence="1">
    <location>
        <begin position="1"/>
        <end position="45"/>
    </location>
</feature>
<evidence type="ECO:0000256" key="1">
    <source>
        <dbReference type="SAM" id="MobiDB-lite"/>
    </source>
</evidence>
<feature type="non-terminal residue" evidence="2">
    <location>
        <position position="93"/>
    </location>
</feature>
<keyword evidence="3" id="KW-1185">Reference proteome</keyword>
<dbReference type="AlphaFoldDB" id="A0AAV5VTD1"/>